<dbReference type="Proteomes" id="UP000613580">
    <property type="component" value="Unassembled WGS sequence"/>
</dbReference>
<dbReference type="GO" id="GO:0016020">
    <property type="term" value="C:membrane"/>
    <property type="evidence" value="ECO:0007669"/>
    <property type="project" value="UniProtKB-SubCell"/>
</dbReference>
<feature type="transmembrane region" description="Helical" evidence="6">
    <location>
        <begin position="287"/>
        <end position="310"/>
    </location>
</feature>
<dbReference type="EMBL" id="JACAZE010000008">
    <property type="protein sequence ID" value="KAF7308255.1"/>
    <property type="molecule type" value="Genomic_DNA"/>
</dbReference>
<sequence length="511" mass="53138">MAARPDNLLWLRVCNTLFCLALSLLSLGVGPAAAKVVTRTIDDTNGDSESGIVPVYTADQFSLNSDCDGCVYHPDPSQAFDQTWHDSSQVSATPSTVTFSFTGTSVALFCTLVNTQNTTTPVGITSLALSIDGNSYPPFSHVPDGSSDFAYQQRVFDVSGLQSAEHQVVLSTNAQDSILLFDYASYEFDDESSPQGPAVVQTTDTQTTTDTHTTTIVSTSTAAGHTSHSASTSAKSSSAFASNSTSSAAGSTSSSPVNAGGAAVSSPASSSSASAVSAISSKSHVNIAVIAGVLGAVIAILLGILLLVLLCRRRSRSRQKADDAAAAAASAAEHQLSLALAMAAAATDSRAQQDYHAQVTVGDVDALVPELHYGRAGIGDPEKAVLRHTLFEHANSSRPQLKHQNSTATFASGSSLAVGSVANANTTASREMLLADGSDDEGHTGLNLSPRRAPGLSRTPSFKSGYSLNLPITPPPGYEHTPPPMPRFPAEVERHSHYPPDDSVRLSDFLP</sequence>
<dbReference type="PANTHER" id="PTHR15549:SF26">
    <property type="entry name" value="AXIAL BUDDING PATTERN PROTEIN 2-RELATED"/>
    <property type="match status" value="1"/>
</dbReference>
<dbReference type="OrthoDB" id="3270641at2759"/>
<dbReference type="GO" id="GO:0071944">
    <property type="term" value="C:cell periphery"/>
    <property type="evidence" value="ECO:0007669"/>
    <property type="project" value="UniProtKB-ARBA"/>
</dbReference>
<dbReference type="AlphaFoldDB" id="A0A8H6SXW4"/>
<protein>
    <submittedName>
        <fullName evidence="8">Uncharacterized protein</fullName>
    </submittedName>
</protein>
<keyword evidence="3 6" id="KW-1133">Transmembrane helix</keyword>
<proteinExistence type="predicted"/>
<reference evidence="8" key="1">
    <citation type="submission" date="2020-05" db="EMBL/GenBank/DDBJ databases">
        <title>Mycena genomes resolve the evolution of fungal bioluminescence.</title>
        <authorList>
            <person name="Tsai I.J."/>
        </authorList>
    </citation>
    <scope>NUCLEOTIDE SEQUENCE</scope>
    <source>
        <strain evidence="8">110903Hualien_Pintung</strain>
    </source>
</reference>
<evidence type="ECO:0000256" key="5">
    <source>
        <dbReference type="SAM" id="MobiDB-lite"/>
    </source>
</evidence>
<feature type="region of interest" description="Disordered" evidence="5">
    <location>
        <begin position="190"/>
        <end position="212"/>
    </location>
</feature>
<evidence type="ECO:0000313" key="9">
    <source>
        <dbReference type="Proteomes" id="UP000613580"/>
    </source>
</evidence>
<evidence type="ECO:0000256" key="3">
    <source>
        <dbReference type="ARBA" id="ARBA00022989"/>
    </source>
</evidence>
<comment type="subcellular location">
    <subcellularLocation>
        <location evidence="1">Membrane</location>
        <topology evidence="1">Single-pass membrane protein</topology>
    </subcellularLocation>
</comment>
<evidence type="ECO:0000313" key="8">
    <source>
        <dbReference type="EMBL" id="KAF7308255.1"/>
    </source>
</evidence>
<feature type="compositionally biased region" description="Polar residues" evidence="5">
    <location>
        <begin position="458"/>
        <end position="467"/>
    </location>
</feature>
<keyword evidence="2 6" id="KW-0812">Transmembrane</keyword>
<dbReference type="Gene3D" id="2.60.120.260">
    <property type="entry name" value="Galactose-binding domain-like"/>
    <property type="match status" value="1"/>
</dbReference>
<feature type="chain" id="PRO_5034178749" evidence="7">
    <location>
        <begin position="35"/>
        <end position="511"/>
    </location>
</feature>
<evidence type="ECO:0000256" key="2">
    <source>
        <dbReference type="ARBA" id="ARBA00022692"/>
    </source>
</evidence>
<keyword evidence="4 6" id="KW-0472">Membrane</keyword>
<keyword evidence="9" id="KW-1185">Reference proteome</keyword>
<accession>A0A8H6SXW4</accession>
<keyword evidence="7" id="KW-0732">Signal</keyword>
<gene>
    <name evidence="8" type="ORF">HMN09_00673400</name>
</gene>
<evidence type="ECO:0000256" key="6">
    <source>
        <dbReference type="SAM" id="Phobius"/>
    </source>
</evidence>
<feature type="region of interest" description="Disordered" evidence="5">
    <location>
        <begin position="245"/>
        <end position="264"/>
    </location>
</feature>
<feature type="region of interest" description="Disordered" evidence="5">
    <location>
        <begin position="436"/>
        <end position="511"/>
    </location>
</feature>
<evidence type="ECO:0000256" key="4">
    <source>
        <dbReference type="ARBA" id="ARBA00023136"/>
    </source>
</evidence>
<evidence type="ECO:0000256" key="1">
    <source>
        <dbReference type="ARBA" id="ARBA00004167"/>
    </source>
</evidence>
<dbReference type="PANTHER" id="PTHR15549">
    <property type="entry name" value="PAIRED IMMUNOGLOBULIN-LIKE TYPE 2 RECEPTOR"/>
    <property type="match status" value="1"/>
</dbReference>
<name>A0A8H6SXW4_MYCCL</name>
<evidence type="ECO:0000256" key="7">
    <source>
        <dbReference type="SAM" id="SignalP"/>
    </source>
</evidence>
<dbReference type="InterPro" id="IPR051694">
    <property type="entry name" value="Immunoregulatory_rcpt-like"/>
</dbReference>
<comment type="caution">
    <text evidence="8">The sequence shown here is derived from an EMBL/GenBank/DDBJ whole genome shotgun (WGS) entry which is preliminary data.</text>
</comment>
<feature type="compositionally biased region" description="Pro residues" evidence="5">
    <location>
        <begin position="472"/>
        <end position="487"/>
    </location>
</feature>
<feature type="signal peptide" evidence="7">
    <location>
        <begin position="1"/>
        <end position="34"/>
    </location>
</feature>
<feature type="compositionally biased region" description="Low complexity" evidence="5">
    <location>
        <begin position="200"/>
        <end position="212"/>
    </location>
</feature>
<feature type="compositionally biased region" description="Basic and acidic residues" evidence="5">
    <location>
        <begin position="490"/>
        <end position="505"/>
    </location>
</feature>
<organism evidence="8 9">
    <name type="scientific">Mycena chlorophos</name>
    <name type="common">Agaric fungus</name>
    <name type="synonym">Agaricus chlorophos</name>
    <dbReference type="NCBI Taxonomy" id="658473"/>
    <lineage>
        <taxon>Eukaryota</taxon>
        <taxon>Fungi</taxon>
        <taxon>Dikarya</taxon>
        <taxon>Basidiomycota</taxon>
        <taxon>Agaricomycotina</taxon>
        <taxon>Agaricomycetes</taxon>
        <taxon>Agaricomycetidae</taxon>
        <taxon>Agaricales</taxon>
        <taxon>Marasmiineae</taxon>
        <taxon>Mycenaceae</taxon>
        <taxon>Mycena</taxon>
    </lineage>
</organism>